<feature type="transmembrane region" description="Helical" evidence="7">
    <location>
        <begin position="237"/>
        <end position="259"/>
    </location>
</feature>
<evidence type="ECO:0000256" key="1">
    <source>
        <dbReference type="ARBA" id="ARBA00004651"/>
    </source>
</evidence>
<dbReference type="AlphaFoldDB" id="A0A0K1JK59"/>
<dbReference type="RefSeq" id="WP_052592903.1">
    <property type="nucleotide sequence ID" value="NZ_CP011112.1"/>
</dbReference>
<dbReference type="Gene3D" id="1.20.1250.20">
    <property type="entry name" value="MFS general substrate transporter like domains"/>
    <property type="match status" value="1"/>
</dbReference>
<keyword evidence="5 7" id="KW-1133">Transmembrane helix</keyword>
<dbReference type="GO" id="GO:0005886">
    <property type="term" value="C:plasma membrane"/>
    <property type="evidence" value="ECO:0007669"/>
    <property type="project" value="UniProtKB-SubCell"/>
</dbReference>
<sequence length="412" mass="42909">MSHPQDHGRVQSPSPSFWRNRDFRLIWGGQTLSDLGTGMTTLAYPLLMLTLTRSPAQAGAVAAVSSLPYLLFGLAAGALVDRWNRKRVMICCELARAVNVVSLPIAMWWGHLYPAHVYVAGFIGGALFVFFSAADAGALPHVVARDQLTSAVAAQQATSSATAVAAPLLGGTLYQASRSLPFLLDAVSYLLSAVALRMVRSEFQTDGGRARSAPMSALGSEIAAGLRWLWSQPVLRTYTVAAAGLQLAMAGAELVVIVAAQDAGASAAVTGLVLAAVGIGGVAGSVAATRTTKRFGPGRVILGVIWIQAVVWVLIGVASHHLLLIAALLVVFVVTAQVFGVTVLGHQLSATPDHLLSRVGTAFRMITWSSFPAGAAITGAMLTWVTVPATCLILGAWVGGLALLTTLQGDLL</sequence>
<dbReference type="EMBL" id="CP011112">
    <property type="protein sequence ID" value="AKU16960.1"/>
    <property type="molecule type" value="Genomic_DNA"/>
</dbReference>
<evidence type="ECO:0000256" key="5">
    <source>
        <dbReference type="ARBA" id="ARBA00022989"/>
    </source>
</evidence>
<dbReference type="KEGG" id="lmoi:VV02_15660"/>
<dbReference type="PATRIC" id="fig|571913.6.peg.3179"/>
<dbReference type="PROSITE" id="PS50850">
    <property type="entry name" value="MFS"/>
    <property type="match status" value="1"/>
</dbReference>
<organism evidence="9 10">
    <name type="scientific">Luteipulveratus mongoliensis</name>
    <dbReference type="NCBI Taxonomy" id="571913"/>
    <lineage>
        <taxon>Bacteria</taxon>
        <taxon>Bacillati</taxon>
        <taxon>Actinomycetota</taxon>
        <taxon>Actinomycetes</taxon>
        <taxon>Micrococcales</taxon>
        <taxon>Dermacoccaceae</taxon>
        <taxon>Luteipulveratus</taxon>
    </lineage>
</organism>
<feature type="transmembrane region" description="Helical" evidence="7">
    <location>
        <begin position="365"/>
        <end position="386"/>
    </location>
</feature>
<keyword evidence="6 7" id="KW-0472">Membrane</keyword>
<evidence type="ECO:0000256" key="7">
    <source>
        <dbReference type="SAM" id="Phobius"/>
    </source>
</evidence>
<dbReference type="STRING" id="571913.VV02_15660"/>
<keyword evidence="2" id="KW-0813">Transport</keyword>
<keyword evidence="3" id="KW-1003">Cell membrane</keyword>
<protein>
    <recommendedName>
        <fullName evidence="8">Major facilitator superfamily (MFS) profile domain-containing protein</fullName>
    </recommendedName>
</protein>
<gene>
    <name evidence="9" type="ORF">VV02_15660</name>
</gene>
<evidence type="ECO:0000313" key="10">
    <source>
        <dbReference type="Proteomes" id="UP000066480"/>
    </source>
</evidence>
<evidence type="ECO:0000256" key="3">
    <source>
        <dbReference type="ARBA" id="ARBA00022475"/>
    </source>
</evidence>
<feature type="transmembrane region" description="Helical" evidence="7">
    <location>
        <begin position="265"/>
        <end position="288"/>
    </location>
</feature>
<name>A0A0K1JK59_9MICO</name>
<evidence type="ECO:0000256" key="6">
    <source>
        <dbReference type="ARBA" id="ARBA00023136"/>
    </source>
</evidence>
<dbReference type="PANTHER" id="PTHR23513">
    <property type="entry name" value="INTEGRAL MEMBRANE EFFLUX PROTEIN-RELATED"/>
    <property type="match status" value="1"/>
</dbReference>
<evidence type="ECO:0000313" key="9">
    <source>
        <dbReference type="EMBL" id="AKU16960.1"/>
    </source>
</evidence>
<reference evidence="9 10" key="1">
    <citation type="submission" date="2015-03" db="EMBL/GenBank/DDBJ databases">
        <title>Luteipulveratus halotolerans sp. nov., a novel actinobacterium (Dermacoccaceae) from Sarawak, Malaysia.</title>
        <authorList>
            <person name="Juboi H."/>
            <person name="Basik A."/>
            <person name="Shamsul S.S."/>
            <person name="Arnold P."/>
            <person name="Schmitt E.K."/>
            <person name="Sanglier J.-J."/>
            <person name="Yeo T."/>
        </authorList>
    </citation>
    <scope>NUCLEOTIDE SEQUENCE [LARGE SCALE GENOMIC DNA]</scope>
    <source>
        <strain evidence="9 10">MN07-A0370</strain>
    </source>
</reference>
<dbReference type="InterPro" id="IPR036259">
    <property type="entry name" value="MFS_trans_sf"/>
</dbReference>
<proteinExistence type="predicted"/>
<dbReference type="InterPro" id="IPR010290">
    <property type="entry name" value="TM_effector"/>
</dbReference>
<dbReference type="PANTHER" id="PTHR23513:SF6">
    <property type="entry name" value="MAJOR FACILITATOR SUPERFAMILY ASSOCIATED DOMAIN-CONTAINING PROTEIN"/>
    <property type="match status" value="1"/>
</dbReference>
<evidence type="ECO:0000256" key="4">
    <source>
        <dbReference type="ARBA" id="ARBA00022692"/>
    </source>
</evidence>
<feature type="transmembrane region" description="Helical" evidence="7">
    <location>
        <begin position="324"/>
        <end position="344"/>
    </location>
</feature>
<feature type="domain" description="Major facilitator superfamily (MFS) profile" evidence="8">
    <location>
        <begin position="22"/>
        <end position="412"/>
    </location>
</feature>
<feature type="transmembrane region" description="Helical" evidence="7">
    <location>
        <begin position="300"/>
        <end position="318"/>
    </location>
</feature>
<dbReference type="SUPFAM" id="SSF103473">
    <property type="entry name" value="MFS general substrate transporter"/>
    <property type="match status" value="1"/>
</dbReference>
<evidence type="ECO:0000256" key="2">
    <source>
        <dbReference type="ARBA" id="ARBA00022448"/>
    </source>
</evidence>
<feature type="transmembrane region" description="Helical" evidence="7">
    <location>
        <begin position="56"/>
        <end position="76"/>
    </location>
</feature>
<dbReference type="InterPro" id="IPR020846">
    <property type="entry name" value="MFS_dom"/>
</dbReference>
<dbReference type="GO" id="GO:0022857">
    <property type="term" value="F:transmembrane transporter activity"/>
    <property type="evidence" value="ECO:0007669"/>
    <property type="project" value="InterPro"/>
</dbReference>
<comment type="subcellular location">
    <subcellularLocation>
        <location evidence="1">Cell membrane</location>
        <topology evidence="1">Multi-pass membrane protein</topology>
    </subcellularLocation>
</comment>
<keyword evidence="4 7" id="KW-0812">Transmembrane</keyword>
<accession>A0A0K1JK59</accession>
<evidence type="ECO:0000259" key="8">
    <source>
        <dbReference type="PROSITE" id="PS50850"/>
    </source>
</evidence>
<keyword evidence="10" id="KW-1185">Reference proteome</keyword>
<feature type="transmembrane region" description="Helical" evidence="7">
    <location>
        <begin position="88"/>
        <end position="109"/>
    </location>
</feature>
<dbReference type="CDD" id="cd06173">
    <property type="entry name" value="MFS_MefA_like"/>
    <property type="match status" value="1"/>
</dbReference>
<dbReference type="Proteomes" id="UP000066480">
    <property type="component" value="Chromosome"/>
</dbReference>
<dbReference type="Pfam" id="PF05977">
    <property type="entry name" value="MFS_3"/>
    <property type="match status" value="1"/>
</dbReference>
<feature type="transmembrane region" description="Helical" evidence="7">
    <location>
        <begin position="115"/>
        <end position="139"/>
    </location>
</feature>